<proteinExistence type="predicted"/>
<sequence length="561" mass="64297">MAKDLTVGPRYDTRGLPEGYDTHKLYEYRHATVSEKANGLESFLYKLMPPSLVKSISFAIDPTARFKVSPFTITPVNRTRYRATDSVLLNRTRTKRTISGFKVQQTHWMGVTNCSSPYLVQTDNPVGTEVQQLTKQPVLPSTVKDTTRRTRLIGSDQGEFELFRASIDSPSRTVYWPDVIHRYYTGFPISDSCKAIGGSTDYYGSSWSYPSHTFAPTSAIFPLSTFNTLKSQEIAYNKALASKHVVPLLLSVDPTKRDYSLLRNAIELRDLPRSITQLRSTMENLRKVFDTFGRSSSTRDLIFDLRRTSKDIPKEYVGFHFGWRQTYKDLVELLSLPEKISKKINFLLRRSGKATTYRVKRSVPSRLTGVSGFAYDSISNFEFSPQSESYLERMSEIRLVVNAVFDFPPVNEPLLQRHRFYDRIGLNPRFIDVYNLTPWTWLFDWFTGCGQYLELIESINRDNKLFNWGMITVKTNGKLVTEYRSRTPSTTTIFKDGSLQSQTIVDSVVRHSSTLEYECQTRQDVGAVYDVNQTRDPGSLSDYQYSIIGAILAQRIGRPIR</sequence>
<dbReference type="RefSeq" id="YP_010770697.1">
    <property type="nucleotide sequence ID" value="NC_074365.1"/>
</dbReference>
<name>A0A8S5L5M1_9VIRU</name>
<keyword evidence="2" id="KW-1185">Reference proteome</keyword>
<accession>A0A8S5L5M1</accession>
<evidence type="ECO:0000313" key="2">
    <source>
        <dbReference type="Proteomes" id="UP000681373"/>
    </source>
</evidence>
<dbReference type="KEGG" id="vg:80400205"/>
<gene>
    <name evidence="1" type="primary">SRR6960549_5_1</name>
</gene>
<organism evidence="1 2">
    <name type="scientific">ssRNA phage SRR6960549_5</name>
    <dbReference type="NCBI Taxonomy" id="2786542"/>
    <lineage>
        <taxon>Viruses</taxon>
        <taxon>Riboviria</taxon>
        <taxon>Orthornavirae</taxon>
        <taxon>Lenarviricota</taxon>
        <taxon>Leviviricetes</taxon>
        <taxon>Timlovirales</taxon>
        <taxon>Steitzviridae</taxon>
        <taxon>Hohrdovirus</taxon>
        <taxon>Hohrdovirus limadaptatum</taxon>
    </lineage>
</organism>
<evidence type="ECO:0000313" key="1">
    <source>
        <dbReference type="EMBL" id="DAD52586.1"/>
    </source>
</evidence>
<protein>
    <submittedName>
        <fullName evidence="1">Maturation protein</fullName>
    </submittedName>
</protein>
<dbReference type="Proteomes" id="UP000681373">
    <property type="component" value="Segment"/>
</dbReference>
<dbReference type="EMBL" id="BK014148">
    <property type="protein sequence ID" value="DAD52586.1"/>
    <property type="molecule type" value="Genomic_RNA"/>
</dbReference>
<dbReference type="GeneID" id="80400205"/>
<reference evidence="1" key="1">
    <citation type="submission" date="2020-09" db="EMBL/GenBank/DDBJ databases">
        <title>Leviviricetes taxonomy.</title>
        <authorList>
            <person name="Stockdale S.R."/>
            <person name="Callanan J."/>
            <person name="Adriaenssens E.M."/>
            <person name="Kuhn J.H."/>
            <person name="Rumnieks J."/>
            <person name="Shkoporov A."/>
            <person name="Draper L.A."/>
            <person name="Ross P."/>
            <person name="Hill C."/>
        </authorList>
    </citation>
    <scope>NUCLEOTIDE SEQUENCE</scope>
</reference>